<dbReference type="Pfam" id="PF13460">
    <property type="entry name" value="NAD_binding_10"/>
    <property type="match status" value="1"/>
</dbReference>
<accession>A0A2U2CJ88</accession>
<dbReference type="InterPro" id="IPR016040">
    <property type="entry name" value="NAD(P)-bd_dom"/>
</dbReference>
<dbReference type="GeneID" id="94363286"/>
<evidence type="ECO:0000313" key="2">
    <source>
        <dbReference type="EMBL" id="PWE31922.1"/>
    </source>
</evidence>
<dbReference type="Proteomes" id="UP000244940">
    <property type="component" value="Unassembled WGS sequence"/>
</dbReference>
<dbReference type="Gene3D" id="3.40.50.720">
    <property type="entry name" value="NAD(P)-binding Rossmann-like Domain"/>
    <property type="match status" value="1"/>
</dbReference>
<gene>
    <name evidence="2" type="ORF">C4N9_00110</name>
</gene>
<dbReference type="RefSeq" id="WP_109531722.1">
    <property type="nucleotide sequence ID" value="NZ_QEYD01000001.1"/>
</dbReference>
<organism evidence="2 3">
    <name type="scientific">Pararhodobacter marinus</name>
    <dbReference type="NCBI Taxonomy" id="2184063"/>
    <lineage>
        <taxon>Bacteria</taxon>
        <taxon>Pseudomonadati</taxon>
        <taxon>Pseudomonadota</taxon>
        <taxon>Alphaproteobacteria</taxon>
        <taxon>Rhodobacterales</taxon>
        <taxon>Paracoccaceae</taxon>
        <taxon>Pararhodobacter</taxon>
    </lineage>
</organism>
<dbReference type="InterPro" id="IPR036291">
    <property type="entry name" value="NAD(P)-bd_dom_sf"/>
</dbReference>
<keyword evidence="3" id="KW-1185">Reference proteome</keyword>
<name>A0A2U2CJ88_9RHOB</name>
<dbReference type="SUPFAM" id="SSF51735">
    <property type="entry name" value="NAD(P)-binding Rossmann-fold domains"/>
    <property type="match status" value="1"/>
</dbReference>
<evidence type="ECO:0000259" key="1">
    <source>
        <dbReference type="Pfam" id="PF13460"/>
    </source>
</evidence>
<dbReference type="EMBL" id="QEYD01000001">
    <property type="protein sequence ID" value="PWE31922.1"/>
    <property type="molecule type" value="Genomic_DNA"/>
</dbReference>
<comment type="caution">
    <text evidence="2">The sequence shown here is derived from an EMBL/GenBank/DDBJ whole genome shotgun (WGS) entry which is preliminary data.</text>
</comment>
<reference evidence="2 3" key="1">
    <citation type="submission" date="2018-05" db="EMBL/GenBank/DDBJ databases">
        <title>Pararhodobacter marina sp. nov., isolated from deep-sea water of the Indian Ocean.</title>
        <authorList>
            <person name="Lai Q.Sr."/>
            <person name="Liu X."/>
            <person name="Shao Z."/>
        </authorList>
    </citation>
    <scope>NUCLEOTIDE SEQUENCE [LARGE SCALE GENOMIC DNA]</scope>
    <source>
        <strain evidence="2 3">CIC4N-9</strain>
    </source>
</reference>
<sequence>MRILLIGATGDVGRGILHEALATGHSVTAVARTAAGLEGLEPHPAMRLQPGDIGTAEGAMALARTACADKPPDAVVVAVSVASDRIKLTEITGEDLSAAILGTLQPHLHAAHAFGPLLPEGSVFLGLGGGTADVVIPGLAPVSMAQAALRVLYRHFACERSMARVIWRELLIRSMVNGGRKREIATDDWLTDREIGRHVLAILTDPAAFAGPILTIAAREDIGRATG</sequence>
<feature type="domain" description="NAD(P)-binding" evidence="1">
    <location>
        <begin position="7"/>
        <end position="81"/>
    </location>
</feature>
<protein>
    <recommendedName>
        <fullName evidence="1">NAD(P)-binding domain-containing protein</fullName>
    </recommendedName>
</protein>
<dbReference type="AlphaFoldDB" id="A0A2U2CJ88"/>
<evidence type="ECO:0000313" key="3">
    <source>
        <dbReference type="Proteomes" id="UP000244940"/>
    </source>
</evidence>
<proteinExistence type="predicted"/>